<reference evidence="4 5" key="1">
    <citation type="submission" date="2018-08" db="EMBL/GenBank/DDBJ databases">
        <authorList>
            <person name="Khan S.A."/>
            <person name="Jeon C.O."/>
            <person name="Chun B.H."/>
            <person name="Jeong S.E."/>
        </authorList>
    </citation>
    <scope>NUCLEOTIDE SEQUENCE [LARGE SCALE GENOMIC DNA]</scope>
    <source>
        <strain evidence="4 5">S-16</strain>
    </source>
</reference>
<dbReference type="EMBL" id="QUSW01000003">
    <property type="protein sequence ID" value="RQP24247.1"/>
    <property type="molecule type" value="Genomic_DNA"/>
</dbReference>
<dbReference type="PROSITE" id="PS50930">
    <property type="entry name" value="HTH_LYTTR"/>
    <property type="match status" value="1"/>
</dbReference>
<dbReference type="GO" id="GO:0000156">
    <property type="term" value="F:phosphorelay response regulator activity"/>
    <property type="evidence" value="ECO:0007669"/>
    <property type="project" value="InterPro"/>
</dbReference>
<keyword evidence="1" id="KW-0597">Phosphoprotein</keyword>
<proteinExistence type="predicted"/>
<dbReference type="InterPro" id="IPR046947">
    <property type="entry name" value="LytR-like"/>
</dbReference>
<dbReference type="InterPro" id="IPR007492">
    <property type="entry name" value="LytTR_DNA-bd_dom"/>
</dbReference>
<accession>A0A3N7HPW3</accession>
<dbReference type="PROSITE" id="PS50110">
    <property type="entry name" value="RESPONSE_REGULATORY"/>
    <property type="match status" value="1"/>
</dbReference>
<sequence length="252" mass="27863">MAATPPPTAVLIEDEPLPRAELRQMLATLWPELHIVAEAVDGASGLRALTELRPQVAFIDIRLPAMSGLDLAAHVSGRCHVVFVTAFDDAAVRAFDEGAVDYVLKPIAMPRLAKAVERLKQRLLGAPADLSPWLSRAAAATDAQAPLRWLQTGHGQQLRLVTVTDVLYFQSDAKYTRVVTREGESHIRMSLKELLARLDPEQFWQIHRGCIVNIAHVASVSRDLMGRMDVVLRSHPQRLAVSQAFQGRFKAM</sequence>
<dbReference type="Gene3D" id="3.40.50.2300">
    <property type="match status" value="1"/>
</dbReference>
<feature type="domain" description="Response regulatory" evidence="2">
    <location>
        <begin position="8"/>
        <end position="120"/>
    </location>
</feature>
<feature type="modified residue" description="4-aspartylphosphate" evidence="1">
    <location>
        <position position="60"/>
    </location>
</feature>
<dbReference type="AlphaFoldDB" id="A0A3N7HPW3"/>
<comment type="caution">
    <text evidence="4">The sequence shown here is derived from an EMBL/GenBank/DDBJ whole genome shotgun (WGS) entry which is preliminary data.</text>
</comment>
<dbReference type="Gene3D" id="2.40.50.1020">
    <property type="entry name" value="LytTr DNA-binding domain"/>
    <property type="match status" value="1"/>
</dbReference>
<dbReference type="PANTHER" id="PTHR37299">
    <property type="entry name" value="TRANSCRIPTIONAL REGULATOR-RELATED"/>
    <property type="match status" value="1"/>
</dbReference>
<protein>
    <submittedName>
        <fullName evidence="4">DNA-binding response regulator</fullName>
    </submittedName>
</protein>
<dbReference type="InterPro" id="IPR011006">
    <property type="entry name" value="CheY-like_superfamily"/>
</dbReference>
<keyword evidence="4" id="KW-0238">DNA-binding</keyword>
<evidence type="ECO:0000256" key="1">
    <source>
        <dbReference type="PROSITE-ProRule" id="PRU00169"/>
    </source>
</evidence>
<evidence type="ECO:0000259" key="3">
    <source>
        <dbReference type="PROSITE" id="PS50930"/>
    </source>
</evidence>
<dbReference type="SUPFAM" id="SSF52172">
    <property type="entry name" value="CheY-like"/>
    <property type="match status" value="1"/>
</dbReference>
<feature type="domain" description="HTH LytTR-type" evidence="3">
    <location>
        <begin position="160"/>
        <end position="252"/>
    </location>
</feature>
<evidence type="ECO:0000313" key="5">
    <source>
        <dbReference type="Proteomes" id="UP000267464"/>
    </source>
</evidence>
<dbReference type="GO" id="GO:0003677">
    <property type="term" value="F:DNA binding"/>
    <property type="evidence" value="ECO:0007669"/>
    <property type="project" value="UniProtKB-KW"/>
</dbReference>
<dbReference type="SMART" id="SM00850">
    <property type="entry name" value="LytTR"/>
    <property type="match status" value="1"/>
</dbReference>
<dbReference type="InterPro" id="IPR001789">
    <property type="entry name" value="Sig_transdc_resp-reg_receiver"/>
</dbReference>
<evidence type="ECO:0000313" key="4">
    <source>
        <dbReference type="EMBL" id="RQP24247.1"/>
    </source>
</evidence>
<gene>
    <name evidence="4" type="ORF">DZC73_13115</name>
</gene>
<evidence type="ECO:0000259" key="2">
    <source>
        <dbReference type="PROSITE" id="PS50110"/>
    </source>
</evidence>
<name>A0A3N7HPW3_9BURK</name>
<dbReference type="Proteomes" id="UP000267464">
    <property type="component" value="Unassembled WGS sequence"/>
</dbReference>
<reference evidence="4 5" key="2">
    <citation type="submission" date="2018-12" db="EMBL/GenBank/DDBJ databases">
        <title>Rhizobacter gummiphilus sp. nov., a rubber-degrading bacterium isolated from the soil of a botanical garden in Japan.</title>
        <authorList>
            <person name="Shunsuke S.S."/>
        </authorList>
    </citation>
    <scope>NUCLEOTIDE SEQUENCE [LARGE SCALE GENOMIC DNA]</scope>
    <source>
        <strain evidence="4 5">S-16</strain>
    </source>
</reference>
<dbReference type="OrthoDB" id="236568at2"/>
<keyword evidence="5" id="KW-1185">Reference proteome</keyword>
<dbReference type="SMART" id="SM00448">
    <property type="entry name" value="REC"/>
    <property type="match status" value="1"/>
</dbReference>
<organism evidence="4 5">
    <name type="scientific">Piscinibacter terrae</name>
    <dbReference type="NCBI Taxonomy" id="2496871"/>
    <lineage>
        <taxon>Bacteria</taxon>
        <taxon>Pseudomonadati</taxon>
        <taxon>Pseudomonadota</taxon>
        <taxon>Betaproteobacteria</taxon>
        <taxon>Burkholderiales</taxon>
        <taxon>Sphaerotilaceae</taxon>
        <taxon>Piscinibacter</taxon>
    </lineage>
</organism>
<dbReference type="PANTHER" id="PTHR37299:SF1">
    <property type="entry name" value="STAGE 0 SPORULATION PROTEIN A HOMOLOG"/>
    <property type="match status" value="1"/>
</dbReference>
<dbReference type="Pfam" id="PF04397">
    <property type="entry name" value="LytTR"/>
    <property type="match status" value="1"/>
</dbReference>
<dbReference type="Pfam" id="PF00072">
    <property type="entry name" value="Response_reg"/>
    <property type="match status" value="1"/>
</dbReference>
<dbReference type="RefSeq" id="WP_124540752.1">
    <property type="nucleotide sequence ID" value="NZ_QUSW01000003.1"/>
</dbReference>